<feature type="chain" id="PRO_5003937626" evidence="2">
    <location>
        <begin position="31"/>
        <end position="923"/>
    </location>
</feature>
<proteinExistence type="predicted"/>
<feature type="domain" description="Filamentous haemagglutinin FhaB/tRNA nuclease CdiA-like TPS" evidence="3">
    <location>
        <begin position="37"/>
        <end position="148"/>
    </location>
</feature>
<evidence type="ECO:0000256" key="2">
    <source>
        <dbReference type="SAM" id="SignalP"/>
    </source>
</evidence>
<dbReference type="HOGENOM" id="CLU_001325_0_0_3"/>
<dbReference type="InterPro" id="IPR012334">
    <property type="entry name" value="Pectin_lyas_fold"/>
</dbReference>
<keyword evidence="5" id="KW-1185">Reference proteome</keyword>
<dbReference type="Pfam" id="PF05860">
    <property type="entry name" value="TPS"/>
    <property type="match status" value="1"/>
</dbReference>
<sequence>MGCFLRQSRHRALWITSSIGLCLVTTSSLAQSQIVPDITLPNNTVVTPNGNTSLIEGGTRVGSNLFHSFQDFSVPTGSEAVFNNALDIQNIFSRVTGGNISNIDGTLRSQGIANLFLINPKGIIFGANAQLNLGGSFIASTANSVKFSDSSEFSATNPQVPPLLTINVPIGLQFGSNPGSILNQSQGSNNAGLQVPPGQTLGLVGGDLSLNTGNLTAFQGRIELGSVASPGLVSLTPTATGLVLGYEGIQTFGNIELSGAAVNASGLGGGTIQLRGGQVSLTQGSRLVADTFGNFNGGGIDIQANQFRMQEGAFVSTSTFGSGAAGNLTVRADTVELTGTTPFVTSQQLLTGTFNPLSLSDGLYSLSVGSGKAGDMTIDASQLKVQNGANLFTPALLNGNGGNLTFRVSELAEFSHGTLVFTGTAGTGNAGNINLTAKQLRLLDGSSLSTTPGPTSTGTGGSITVTANTVEMRGTPAGVAVPGGLFTTALGKGDAGDIRVSTHQLVVADGTQISTSTAGAGRGGDLTVTADTVELSGISADGRFIGGLLSSTSLLTVPGQPGNSSAGNLTVTSRRLTVQNGAQISGATGSGGTAGTLNVNASESVDVSGFATGVAPSVEAVSFGIIGDGIVPSAIETNTRGAGKAGDLTIQTGRLTVRDGAEIGVRSTATGLPGDLNVRADSILLDNQGRMSATSILGQGGDIDLQVKQDLVLRNGSQISTQAGTEDTGGGNGGNITIKAGVLALFEKSSINANAFQGAGGNIRITTQGIFVSPDSSITASSTLGVNGVVEINQLGADPSQGLVELPVEVVDVTGLVATGCSADSGSSFVVTGRGGLPEDPTQTLRGQTVWRDLRPPRRVGREDTQRKRRDLATTHPQSPLVEATGWVRNAKGEVELVAHAPDVTPQNPWSRPPDCQTFNSQR</sequence>
<dbReference type="InterPro" id="IPR011050">
    <property type="entry name" value="Pectin_lyase_fold/virulence"/>
</dbReference>
<feature type="region of interest" description="Disordered" evidence="1">
    <location>
        <begin position="900"/>
        <end position="923"/>
    </location>
</feature>
<evidence type="ECO:0000313" key="5">
    <source>
        <dbReference type="Proteomes" id="UP000010471"/>
    </source>
</evidence>
<dbReference type="SUPFAM" id="SSF51126">
    <property type="entry name" value="Pectin lyase-like"/>
    <property type="match status" value="4"/>
</dbReference>
<feature type="compositionally biased region" description="Basic and acidic residues" evidence="1">
    <location>
        <begin position="854"/>
        <end position="866"/>
    </location>
</feature>
<dbReference type="eggNOG" id="COG3210">
    <property type="taxonomic scope" value="Bacteria"/>
</dbReference>
<dbReference type="Proteomes" id="UP000010471">
    <property type="component" value="Chromosome"/>
</dbReference>
<evidence type="ECO:0000259" key="3">
    <source>
        <dbReference type="SMART" id="SM00912"/>
    </source>
</evidence>
<keyword evidence="2" id="KW-0732">Signal</keyword>
<accession>K9WPN7</accession>
<dbReference type="RefSeq" id="WP_015185900.1">
    <property type="nucleotide sequence ID" value="NC_019738.1"/>
</dbReference>
<organism evidence="4 5">
    <name type="scientific">Allocoleopsis franciscana PCC 7113</name>
    <dbReference type="NCBI Taxonomy" id="1173027"/>
    <lineage>
        <taxon>Bacteria</taxon>
        <taxon>Bacillati</taxon>
        <taxon>Cyanobacteriota</taxon>
        <taxon>Cyanophyceae</taxon>
        <taxon>Coleofasciculales</taxon>
        <taxon>Coleofasciculaceae</taxon>
        <taxon>Allocoleopsis</taxon>
        <taxon>Allocoleopsis franciscana</taxon>
    </lineage>
</organism>
<gene>
    <name evidence="4" type="ORF">Mic7113_6179</name>
</gene>
<dbReference type="OrthoDB" id="502085at2"/>
<dbReference type="PATRIC" id="fig|1173027.3.peg.6837"/>
<feature type="region of interest" description="Disordered" evidence="1">
    <location>
        <begin position="854"/>
        <end position="879"/>
    </location>
</feature>
<dbReference type="NCBIfam" id="TIGR01901">
    <property type="entry name" value="adhes_NPXG"/>
    <property type="match status" value="1"/>
</dbReference>
<name>K9WPN7_9CYAN</name>
<reference evidence="4 5" key="1">
    <citation type="submission" date="2012-06" db="EMBL/GenBank/DDBJ databases">
        <title>Finished chromosome of genome of Microcoleus sp. PCC 7113.</title>
        <authorList>
            <consortium name="US DOE Joint Genome Institute"/>
            <person name="Gugger M."/>
            <person name="Coursin T."/>
            <person name="Rippka R."/>
            <person name="Tandeau De Marsac N."/>
            <person name="Huntemann M."/>
            <person name="Wei C.-L."/>
            <person name="Han J."/>
            <person name="Detter J.C."/>
            <person name="Han C."/>
            <person name="Tapia R."/>
            <person name="Chen A."/>
            <person name="Kyrpides N."/>
            <person name="Mavromatis K."/>
            <person name="Markowitz V."/>
            <person name="Szeto E."/>
            <person name="Ivanova N."/>
            <person name="Pagani I."/>
            <person name="Pati A."/>
            <person name="Goodwin L."/>
            <person name="Nordberg H.P."/>
            <person name="Cantor M.N."/>
            <person name="Hua S.X."/>
            <person name="Woyke T."/>
            <person name="Kerfeld C.A."/>
        </authorList>
    </citation>
    <scope>NUCLEOTIDE SEQUENCE [LARGE SCALE GENOMIC DNA]</scope>
    <source>
        <strain evidence="4 5">PCC 7113</strain>
    </source>
</reference>
<dbReference type="InterPro" id="IPR008638">
    <property type="entry name" value="FhaB/CdiA-like_TPS"/>
</dbReference>
<protein>
    <submittedName>
        <fullName evidence="4">Filamentous hemagglutinin family N-terminal domain protein</fullName>
    </submittedName>
</protein>
<dbReference type="Gene3D" id="2.160.20.10">
    <property type="entry name" value="Single-stranded right-handed beta-helix, Pectin lyase-like"/>
    <property type="match status" value="3"/>
</dbReference>
<dbReference type="KEGG" id="mic:Mic7113_6179"/>
<evidence type="ECO:0000256" key="1">
    <source>
        <dbReference type="SAM" id="MobiDB-lite"/>
    </source>
</evidence>
<evidence type="ECO:0000313" key="4">
    <source>
        <dbReference type="EMBL" id="AFZ21771.1"/>
    </source>
</evidence>
<dbReference type="SMART" id="SM00912">
    <property type="entry name" value="Haemagg_act"/>
    <property type="match status" value="1"/>
</dbReference>
<feature type="signal peptide" evidence="2">
    <location>
        <begin position="1"/>
        <end position="30"/>
    </location>
</feature>
<dbReference type="STRING" id="1173027.Mic7113_6179"/>
<dbReference type="EMBL" id="CP003630">
    <property type="protein sequence ID" value="AFZ21771.1"/>
    <property type="molecule type" value="Genomic_DNA"/>
</dbReference>
<dbReference type="AlphaFoldDB" id="K9WPN7"/>